<protein>
    <submittedName>
        <fullName evidence="1">DUF4309 domain-containing protein</fullName>
    </submittedName>
</protein>
<keyword evidence="2" id="KW-1185">Reference proteome</keyword>
<name>A0ABW3K1X7_9BACT</name>
<dbReference type="Proteomes" id="UP001597112">
    <property type="component" value="Unassembled WGS sequence"/>
</dbReference>
<gene>
    <name evidence="1" type="ORF">ACFQ21_13225</name>
</gene>
<accession>A0ABW3K1X7</accession>
<evidence type="ECO:0000313" key="1">
    <source>
        <dbReference type="EMBL" id="MFD1000278.1"/>
    </source>
</evidence>
<dbReference type="Pfam" id="PF14172">
    <property type="entry name" value="DUF4309"/>
    <property type="match status" value="1"/>
</dbReference>
<evidence type="ECO:0000313" key="2">
    <source>
        <dbReference type="Proteomes" id="UP001597112"/>
    </source>
</evidence>
<reference evidence="2" key="1">
    <citation type="journal article" date="2019" name="Int. J. Syst. Evol. Microbiol.">
        <title>The Global Catalogue of Microorganisms (GCM) 10K type strain sequencing project: providing services to taxonomists for standard genome sequencing and annotation.</title>
        <authorList>
            <consortium name="The Broad Institute Genomics Platform"/>
            <consortium name="The Broad Institute Genome Sequencing Center for Infectious Disease"/>
            <person name="Wu L."/>
            <person name="Ma J."/>
        </authorList>
    </citation>
    <scope>NUCLEOTIDE SEQUENCE [LARGE SCALE GENOMIC DNA]</scope>
    <source>
        <strain evidence="2">CCUG 58938</strain>
    </source>
</reference>
<dbReference type="InterPro" id="IPR025453">
    <property type="entry name" value="DUF4309"/>
</dbReference>
<sequence length="176" mass="20026">MKTRFILTIVSLTLFSYCGQKVSSEEVKVDNSITEGQGVGQFRVNETTLDDITKTLGNTYETVLYEDGRLEFNYKDLGLAFYYDSKKTITVILLRQPFSGQSNKGIGLNSTLDEVIKAYGPPEWSTPCKTCDTWTARYKGIEFVIDRDKALPKFPFDEQTHLKKRISEIFVYKTGA</sequence>
<dbReference type="EMBL" id="JBHTKA010000004">
    <property type="protein sequence ID" value="MFD1000278.1"/>
    <property type="molecule type" value="Genomic_DNA"/>
</dbReference>
<organism evidence="1 2">
    <name type="scientific">Ohtaekwangia kribbensis</name>
    <dbReference type="NCBI Taxonomy" id="688913"/>
    <lineage>
        <taxon>Bacteria</taxon>
        <taxon>Pseudomonadati</taxon>
        <taxon>Bacteroidota</taxon>
        <taxon>Cytophagia</taxon>
        <taxon>Cytophagales</taxon>
        <taxon>Fulvivirgaceae</taxon>
        <taxon>Ohtaekwangia</taxon>
    </lineage>
</organism>
<dbReference type="RefSeq" id="WP_377579681.1">
    <property type="nucleotide sequence ID" value="NZ_JBHTKA010000004.1"/>
</dbReference>
<proteinExistence type="predicted"/>
<comment type="caution">
    <text evidence="1">The sequence shown here is derived from an EMBL/GenBank/DDBJ whole genome shotgun (WGS) entry which is preliminary data.</text>
</comment>